<reference evidence="1" key="1">
    <citation type="submission" date="2018-02" db="EMBL/GenBank/DDBJ databases">
        <title>Rhizophora mucronata_Transcriptome.</title>
        <authorList>
            <person name="Meera S.P."/>
            <person name="Sreeshan A."/>
            <person name="Augustine A."/>
        </authorList>
    </citation>
    <scope>NUCLEOTIDE SEQUENCE</scope>
    <source>
        <tissue evidence="1">Leaf</tissue>
    </source>
</reference>
<sequence length="44" mass="4875">MPIIDPISILASESIPFLHSPSIIILYEYMLGSMPISTISLRTL</sequence>
<dbReference type="AlphaFoldDB" id="A0A2P2NNL3"/>
<evidence type="ECO:0000313" key="1">
    <source>
        <dbReference type="EMBL" id="MBX44102.1"/>
    </source>
</evidence>
<dbReference type="EMBL" id="GGEC01063618">
    <property type="protein sequence ID" value="MBX44102.1"/>
    <property type="molecule type" value="Transcribed_RNA"/>
</dbReference>
<name>A0A2P2NNL3_RHIMU</name>
<proteinExistence type="predicted"/>
<protein>
    <submittedName>
        <fullName evidence="1">Uncharacterized protein</fullName>
    </submittedName>
</protein>
<accession>A0A2P2NNL3</accession>
<organism evidence="1">
    <name type="scientific">Rhizophora mucronata</name>
    <name type="common">Asiatic mangrove</name>
    <dbReference type="NCBI Taxonomy" id="61149"/>
    <lineage>
        <taxon>Eukaryota</taxon>
        <taxon>Viridiplantae</taxon>
        <taxon>Streptophyta</taxon>
        <taxon>Embryophyta</taxon>
        <taxon>Tracheophyta</taxon>
        <taxon>Spermatophyta</taxon>
        <taxon>Magnoliopsida</taxon>
        <taxon>eudicotyledons</taxon>
        <taxon>Gunneridae</taxon>
        <taxon>Pentapetalae</taxon>
        <taxon>rosids</taxon>
        <taxon>fabids</taxon>
        <taxon>Malpighiales</taxon>
        <taxon>Rhizophoraceae</taxon>
        <taxon>Rhizophora</taxon>
    </lineage>
</organism>